<evidence type="ECO:0000259" key="2">
    <source>
        <dbReference type="Pfam" id="PF02481"/>
    </source>
</evidence>
<accession>A0A9X2P7B2</accession>
<dbReference type="GO" id="GO:0009294">
    <property type="term" value="P:DNA-mediated transformation"/>
    <property type="evidence" value="ECO:0007669"/>
    <property type="project" value="InterPro"/>
</dbReference>
<dbReference type="NCBIfam" id="TIGR00732">
    <property type="entry name" value="dprA"/>
    <property type="match status" value="1"/>
</dbReference>
<gene>
    <name evidence="4" type="primary">dprA</name>
    <name evidence="4" type="ORF">NU887_11390</name>
</gene>
<dbReference type="InterPro" id="IPR010994">
    <property type="entry name" value="RuvA_2-like"/>
</dbReference>
<keyword evidence="5" id="KW-1185">Reference proteome</keyword>
<name>A0A9X2P7B2_9BACT</name>
<dbReference type="SUPFAM" id="SSF47781">
    <property type="entry name" value="RuvA domain 2-like"/>
    <property type="match status" value="1"/>
</dbReference>
<evidence type="ECO:0000313" key="5">
    <source>
        <dbReference type="Proteomes" id="UP001142175"/>
    </source>
</evidence>
<comment type="similarity">
    <text evidence="1">Belongs to the DprA/Smf family.</text>
</comment>
<dbReference type="InterPro" id="IPR057666">
    <property type="entry name" value="DrpA_SLOG"/>
</dbReference>
<dbReference type="Gene3D" id="1.10.10.10">
    <property type="entry name" value="Winged helix-like DNA-binding domain superfamily/Winged helix DNA-binding domain"/>
    <property type="match status" value="1"/>
</dbReference>
<dbReference type="Proteomes" id="UP001142175">
    <property type="component" value="Unassembled WGS sequence"/>
</dbReference>
<dbReference type="PANTHER" id="PTHR43022">
    <property type="entry name" value="PROTEIN SMF"/>
    <property type="match status" value="1"/>
</dbReference>
<evidence type="ECO:0000313" key="4">
    <source>
        <dbReference type="EMBL" id="MCR9015643.1"/>
    </source>
</evidence>
<dbReference type="RefSeq" id="WP_258423498.1">
    <property type="nucleotide sequence ID" value="NZ_JANSUY010000007.1"/>
</dbReference>
<dbReference type="Pfam" id="PF17782">
    <property type="entry name" value="WHD_DprA"/>
    <property type="match status" value="1"/>
</dbReference>
<proteinExistence type="inferred from homology"/>
<evidence type="ECO:0000256" key="1">
    <source>
        <dbReference type="ARBA" id="ARBA00006525"/>
    </source>
</evidence>
<dbReference type="InterPro" id="IPR036388">
    <property type="entry name" value="WH-like_DNA-bd_sf"/>
</dbReference>
<dbReference type="InterPro" id="IPR003488">
    <property type="entry name" value="DprA"/>
</dbReference>
<reference evidence="4" key="1">
    <citation type="submission" date="2022-08" db="EMBL/GenBank/DDBJ databases">
        <authorList>
            <person name="Zhang D."/>
        </authorList>
    </citation>
    <scope>NUCLEOTIDE SEQUENCE</scope>
    <source>
        <strain evidence="4">XJ19-11</strain>
    </source>
</reference>
<dbReference type="Pfam" id="PF02481">
    <property type="entry name" value="DNA_processg_A"/>
    <property type="match status" value="1"/>
</dbReference>
<sequence>MSNPNNEELIFELALNLIPKIGPSLYRNILAYTGSAKDFFDLPPGKISKIPRVNKKLSEIRKDKDQYIREASEIISNCQKKGIRILTFSDQNFPARLKVMDDCPMVLYTKGNINLNPNRTLAIVGTRNATEYGKNITKKIIEDMSPYHATVISGLAYGIDIEAHKAALANNLLTFGILGSSVDQIYPALHKNTAEQMIESGSGLISEYPPGTVMHPSNFPKRNRIISGLSDAVIVVEAAQKGGALITAEIAFSYNKEVFAVPGNLLSTFSEGCNNLIRTMKATIYTGPRDLEEALSWSKDNLTTTNTKNKILDLTKYNEEEEAVLTILLEKKELEIDQLAILLNISISSLASALLNLEFEGIIKSLPGKKYKLTQ</sequence>
<comment type="caution">
    <text evidence="4">The sequence shown here is derived from an EMBL/GenBank/DDBJ whole genome shotgun (WGS) entry which is preliminary data.</text>
</comment>
<feature type="domain" description="Smf/DprA SLOG" evidence="2">
    <location>
        <begin position="85"/>
        <end position="294"/>
    </location>
</feature>
<feature type="domain" description="DprA winged helix" evidence="3">
    <location>
        <begin position="319"/>
        <end position="369"/>
    </location>
</feature>
<dbReference type="EMBL" id="JANSUY010000007">
    <property type="protein sequence ID" value="MCR9015643.1"/>
    <property type="molecule type" value="Genomic_DNA"/>
</dbReference>
<evidence type="ECO:0000259" key="3">
    <source>
        <dbReference type="Pfam" id="PF17782"/>
    </source>
</evidence>
<dbReference type="PANTHER" id="PTHR43022:SF1">
    <property type="entry name" value="PROTEIN SMF"/>
    <property type="match status" value="1"/>
</dbReference>
<dbReference type="AlphaFoldDB" id="A0A9X2P7B2"/>
<organism evidence="4 5">
    <name type="scientific">Aquiflexum gelatinilyticum</name>
    <dbReference type="NCBI Taxonomy" id="2961943"/>
    <lineage>
        <taxon>Bacteria</taxon>
        <taxon>Pseudomonadati</taxon>
        <taxon>Bacteroidota</taxon>
        <taxon>Cytophagia</taxon>
        <taxon>Cytophagales</taxon>
        <taxon>Cyclobacteriaceae</taxon>
        <taxon>Aquiflexum</taxon>
    </lineage>
</organism>
<dbReference type="Gene3D" id="3.40.50.450">
    <property type="match status" value="1"/>
</dbReference>
<protein>
    <submittedName>
        <fullName evidence="4">DNA-processing protein DprA</fullName>
    </submittedName>
</protein>
<dbReference type="InterPro" id="IPR041614">
    <property type="entry name" value="DprA_WH"/>
</dbReference>
<dbReference type="SUPFAM" id="SSF102405">
    <property type="entry name" value="MCP/YpsA-like"/>
    <property type="match status" value="1"/>
</dbReference>